<feature type="compositionally biased region" description="Basic and acidic residues" evidence="7">
    <location>
        <begin position="172"/>
        <end position="189"/>
    </location>
</feature>
<keyword evidence="3 8" id="KW-0812">Transmembrane</keyword>
<dbReference type="PANTHER" id="PTHR23511">
    <property type="entry name" value="SYNAPTIC VESICLE GLYCOPROTEIN 2"/>
    <property type="match status" value="1"/>
</dbReference>
<evidence type="ECO:0000313" key="10">
    <source>
        <dbReference type="EMBL" id="GEY04465.1"/>
    </source>
</evidence>
<keyword evidence="4 8" id="KW-1133">Transmembrane helix</keyword>
<evidence type="ECO:0000256" key="6">
    <source>
        <dbReference type="ARBA" id="ARBA00044504"/>
    </source>
</evidence>
<dbReference type="Gene3D" id="1.20.1250.20">
    <property type="entry name" value="MFS general substrate transporter like domains"/>
    <property type="match status" value="1"/>
</dbReference>
<dbReference type="AlphaFoldDB" id="A0A699HDV3"/>
<feature type="non-terminal residue" evidence="10">
    <location>
        <position position="1"/>
    </location>
</feature>
<dbReference type="GO" id="GO:0016020">
    <property type="term" value="C:membrane"/>
    <property type="evidence" value="ECO:0007669"/>
    <property type="project" value="UniProtKB-SubCell"/>
</dbReference>
<comment type="similarity">
    <text evidence="6">Belongs to the major facilitator superfamily. Phosphate:H(+) symporter (TC 2.A.1.9) family.</text>
</comment>
<dbReference type="PANTHER" id="PTHR23511:SF5">
    <property type="entry name" value="MAJOR FACILITATOR-TYPE TRANSPORTER HXNZ-RELATED"/>
    <property type="match status" value="1"/>
</dbReference>
<proteinExistence type="inferred from homology"/>
<organism evidence="10">
    <name type="scientific">Tanacetum cinerariifolium</name>
    <name type="common">Dalmatian daisy</name>
    <name type="synonym">Chrysanthemum cinerariifolium</name>
    <dbReference type="NCBI Taxonomy" id="118510"/>
    <lineage>
        <taxon>Eukaryota</taxon>
        <taxon>Viridiplantae</taxon>
        <taxon>Streptophyta</taxon>
        <taxon>Embryophyta</taxon>
        <taxon>Tracheophyta</taxon>
        <taxon>Spermatophyta</taxon>
        <taxon>Magnoliopsida</taxon>
        <taxon>eudicotyledons</taxon>
        <taxon>Gunneridae</taxon>
        <taxon>Pentapetalae</taxon>
        <taxon>asterids</taxon>
        <taxon>campanulids</taxon>
        <taxon>Asterales</taxon>
        <taxon>Asteraceae</taxon>
        <taxon>Asteroideae</taxon>
        <taxon>Anthemideae</taxon>
        <taxon>Anthemidinae</taxon>
        <taxon>Tanacetum</taxon>
    </lineage>
</organism>
<feature type="transmembrane region" description="Helical" evidence="8">
    <location>
        <begin position="87"/>
        <end position="108"/>
    </location>
</feature>
<evidence type="ECO:0000256" key="5">
    <source>
        <dbReference type="ARBA" id="ARBA00023136"/>
    </source>
</evidence>
<sequence length="256" mass="28582">PVFLGSTIVTSLAGLISCGAPNYVTLLILGFIVGLGLGGTHVFTTWFMKFVPTLRRGAWMIAFFVSCSIGTRTEALLAWGIVEMYGWRLLLGVSLLPSLVVLLFYTLVPESPRFLYTKDESTHNVQPSINTPSAPPMIVEVSRVNESKEEEDEIKDVTLDIDKTVAGEIQNDEAHHTLKKDDPVDRAGPKVEQGNPENEKEDETNEKTKLIIRHNNTHEFLDITSVVESIIHMDESISQLVQLFSLAWWRTTALPF</sequence>
<evidence type="ECO:0000256" key="8">
    <source>
        <dbReference type="SAM" id="Phobius"/>
    </source>
</evidence>
<dbReference type="InterPro" id="IPR020846">
    <property type="entry name" value="MFS_dom"/>
</dbReference>
<accession>A0A699HDV3</accession>
<feature type="region of interest" description="Disordered" evidence="7">
    <location>
        <begin position="170"/>
        <end position="206"/>
    </location>
</feature>
<name>A0A699HDV3_TANCI</name>
<comment type="caution">
    <text evidence="10">The sequence shown here is derived from an EMBL/GenBank/DDBJ whole genome shotgun (WGS) entry which is preliminary data.</text>
</comment>
<keyword evidence="2" id="KW-0813">Transport</keyword>
<dbReference type="Pfam" id="PF00083">
    <property type="entry name" value="Sugar_tr"/>
    <property type="match status" value="1"/>
</dbReference>
<protein>
    <submittedName>
        <fullName evidence="10">Organic cation/carnitine transporter 7-like</fullName>
    </submittedName>
</protein>
<evidence type="ECO:0000259" key="9">
    <source>
        <dbReference type="PROSITE" id="PS50850"/>
    </source>
</evidence>
<dbReference type="InterPro" id="IPR005828">
    <property type="entry name" value="MFS_sugar_transport-like"/>
</dbReference>
<feature type="transmembrane region" description="Helical" evidence="8">
    <location>
        <begin position="59"/>
        <end position="81"/>
    </location>
</feature>
<evidence type="ECO:0000256" key="1">
    <source>
        <dbReference type="ARBA" id="ARBA00004141"/>
    </source>
</evidence>
<dbReference type="GO" id="GO:0022857">
    <property type="term" value="F:transmembrane transporter activity"/>
    <property type="evidence" value="ECO:0007669"/>
    <property type="project" value="InterPro"/>
</dbReference>
<feature type="domain" description="Major facilitator superfamily (MFS) profile" evidence="9">
    <location>
        <begin position="1"/>
        <end position="256"/>
    </location>
</feature>
<reference evidence="10" key="1">
    <citation type="journal article" date="2019" name="Sci. Rep.">
        <title>Draft genome of Tanacetum cinerariifolium, the natural source of mosquito coil.</title>
        <authorList>
            <person name="Yamashiro T."/>
            <person name="Shiraishi A."/>
            <person name="Satake H."/>
            <person name="Nakayama K."/>
        </authorList>
    </citation>
    <scope>NUCLEOTIDE SEQUENCE</scope>
</reference>
<gene>
    <name evidence="10" type="ORF">Tci_376439</name>
</gene>
<evidence type="ECO:0000256" key="7">
    <source>
        <dbReference type="SAM" id="MobiDB-lite"/>
    </source>
</evidence>
<dbReference type="InterPro" id="IPR036259">
    <property type="entry name" value="MFS_trans_sf"/>
</dbReference>
<feature type="transmembrane region" description="Helical" evidence="8">
    <location>
        <begin position="28"/>
        <end position="47"/>
    </location>
</feature>
<dbReference type="EMBL" id="BKCJ010147765">
    <property type="protein sequence ID" value="GEY04465.1"/>
    <property type="molecule type" value="Genomic_DNA"/>
</dbReference>
<dbReference type="SUPFAM" id="SSF103473">
    <property type="entry name" value="MFS general substrate transporter"/>
    <property type="match status" value="1"/>
</dbReference>
<keyword evidence="5 8" id="KW-0472">Membrane</keyword>
<evidence type="ECO:0000256" key="2">
    <source>
        <dbReference type="ARBA" id="ARBA00022448"/>
    </source>
</evidence>
<evidence type="ECO:0000256" key="3">
    <source>
        <dbReference type="ARBA" id="ARBA00022692"/>
    </source>
</evidence>
<comment type="subcellular location">
    <subcellularLocation>
        <location evidence="1">Membrane</location>
        <topology evidence="1">Multi-pass membrane protein</topology>
    </subcellularLocation>
</comment>
<evidence type="ECO:0000256" key="4">
    <source>
        <dbReference type="ARBA" id="ARBA00022989"/>
    </source>
</evidence>
<dbReference type="PROSITE" id="PS50850">
    <property type="entry name" value="MFS"/>
    <property type="match status" value="1"/>
</dbReference>